<reference evidence="1 2" key="1">
    <citation type="submission" date="2018-12" db="EMBL/GenBank/DDBJ databases">
        <authorList>
            <consortium name="Pathogen Informatics"/>
        </authorList>
    </citation>
    <scope>NUCLEOTIDE SEQUENCE [LARGE SCALE GENOMIC DNA]</scope>
    <source>
        <strain evidence="1 2">NCTC11923</strain>
    </source>
</reference>
<dbReference type="Proteomes" id="UP000276899">
    <property type="component" value="Chromosome"/>
</dbReference>
<protein>
    <submittedName>
        <fullName evidence="1">Uncharacterized protein</fullName>
    </submittedName>
</protein>
<dbReference type="KEGG" id="asla:NCTC11923_00511"/>
<dbReference type="STRING" id="1278298.GCA_000428685_00034"/>
<organism evidence="1 2">
    <name type="scientific">Actinomyces slackii</name>
    <dbReference type="NCBI Taxonomy" id="52774"/>
    <lineage>
        <taxon>Bacteria</taxon>
        <taxon>Bacillati</taxon>
        <taxon>Actinomycetota</taxon>
        <taxon>Actinomycetes</taxon>
        <taxon>Actinomycetales</taxon>
        <taxon>Actinomycetaceae</taxon>
        <taxon>Actinomyces</taxon>
    </lineage>
</organism>
<gene>
    <name evidence="1" type="ORF">NCTC11923_00511</name>
</gene>
<proteinExistence type="predicted"/>
<dbReference type="RefSeq" id="WP_026426233.1">
    <property type="nucleotide sequence ID" value="NZ_CBCRWE010000040.1"/>
</dbReference>
<evidence type="ECO:0000313" key="2">
    <source>
        <dbReference type="Proteomes" id="UP000276899"/>
    </source>
</evidence>
<dbReference type="EMBL" id="LR134363">
    <property type="protein sequence ID" value="VEG73897.1"/>
    <property type="molecule type" value="Genomic_DNA"/>
</dbReference>
<accession>A0A448KAE9</accession>
<dbReference type="AlphaFoldDB" id="A0A448KAE9"/>
<sequence>MSLAVAIAEDHYNTAVETLPTLVPVSWTGGAATSFQTSLDAAVLVVSGVSTLLETANTAVDSLDSVSTQCGVVP</sequence>
<name>A0A448KAE9_9ACTO</name>
<keyword evidence="2" id="KW-1185">Reference proteome</keyword>
<evidence type="ECO:0000313" key="1">
    <source>
        <dbReference type="EMBL" id="VEG73897.1"/>
    </source>
</evidence>